<keyword evidence="1" id="KW-0805">Transcription regulation</keyword>
<dbReference type="Gene3D" id="1.10.10.10">
    <property type="entry name" value="Winged helix-like DNA-binding domain superfamily/Winged helix DNA-binding domain"/>
    <property type="match status" value="1"/>
</dbReference>
<dbReference type="AlphaFoldDB" id="A0A4R5CT88"/>
<name>A0A4R5CT88_9ACTN</name>
<keyword evidence="3" id="KW-0804">Transcription</keyword>
<dbReference type="PANTHER" id="PTHR44688">
    <property type="entry name" value="DNA-BINDING TRANSCRIPTIONAL ACTIVATOR DEVR_DOSR"/>
    <property type="match status" value="1"/>
</dbReference>
<protein>
    <submittedName>
        <fullName evidence="5">Response regulator transcription factor</fullName>
    </submittedName>
</protein>
<dbReference type="Proteomes" id="UP000294739">
    <property type="component" value="Unassembled WGS sequence"/>
</dbReference>
<dbReference type="GO" id="GO:0006355">
    <property type="term" value="P:regulation of DNA-templated transcription"/>
    <property type="evidence" value="ECO:0007669"/>
    <property type="project" value="InterPro"/>
</dbReference>
<dbReference type="PANTHER" id="PTHR44688:SF16">
    <property type="entry name" value="DNA-BINDING TRANSCRIPTIONAL ACTIVATOR DEVR_DOSR"/>
    <property type="match status" value="1"/>
</dbReference>
<dbReference type="PROSITE" id="PS00622">
    <property type="entry name" value="HTH_LUXR_1"/>
    <property type="match status" value="1"/>
</dbReference>
<dbReference type="EMBL" id="SMKZ01000045">
    <property type="protein sequence ID" value="TDE00923.1"/>
    <property type="molecule type" value="Genomic_DNA"/>
</dbReference>
<comment type="caution">
    <text evidence="5">The sequence shown here is derived from an EMBL/GenBank/DDBJ whole genome shotgun (WGS) entry which is preliminary data.</text>
</comment>
<dbReference type="InterPro" id="IPR000792">
    <property type="entry name" value="Tscrpt_reg_LuxR_C"/>
</dbReference>
<dbReference type="InterPro" id="IPR016032">
    <property type="entry name" value="Sig_transdc_resp-reg_C-effctor"/>
</dbReference>
<evidence type="ECO:0000256" key="2">
    <source>
        <dbReference type="ARBA" id="ARBA00023125"/>
    </source>
</evidence>
<dbReference type="RefSeq" id="WP_131899431.1">
    <property type="nucleotide sequence ID" value="NZ_SMKZ01000045.1"/>
</dbReference>
<feature type="domain" description="HTH luxR-type" evidence="4">
    <location>
        <begin position="1"/>
        <end position="52"/>
    </location>
</feature>
<dbReference type="CDD" id="cd06170">
    <property type="entry name" value="LuxR_C_like"/>
    <property type="match status" value="1"/>
</dbReference>
<evidence type="ECO:0000256" key="3">
    <source>
        <dbReference type="ARBA" id="ARBA00023163"/>
    </source>
</evidence>
<evidence type="ECO:0000259" key="4">
    <source>
        <dbReference type="PROSITE" id="PS50043"/>
    </source>
</evidence>
<evidence type="ECO:0000256" key="1">
    <source>
        <dbReference type="ARBA" id="ARBA00023015"/>
    </source>
</evidence>
<dbReference type="InterPro" id="IPR036388">
    <property type="entry name" value="WH-like_DNA-bd_sf"/>
</dbReference>
<accession>A0A4R5CT88</accession>
<reference evidence="5 6" key="1">
    <citation type="submission" date="2019-03" db="EMBL/GenBank/DDBJ databases">
        <title>Draft genome sequences of novel Actinobacteria.</title>
        <authorList>
            <person name="Sahin N."/>
            <person name="Ay H."/>
            <person name="Saygin H."/>
        </authorList>
    </citation>
    <scope>NUCLEOTIDE SEQUENCE [LARGE SCALE GENOMIC DNA]</scope>
    <source>
        <strain evidence="5 6">5K138</strain>
    </source>
</reference>
<dbReference type="SUPFAM" id="SSF46894">
    <property type="entry name" value="C-terminal effector domain of the bipartite response regulators"/>
    <property type="match status" value="1"/>
</dbReference>
<proteinExistence type="predicted"/>
<keyword evidence="2" id="KW-0238">DNA-binding</keyword>
<gene>
    <name evidence="5" type="ORF">E1269_24345</name>
</gene>
<evidence type="ECO:0000313" key="6">
    <source>
        <dbReference type="Proteomes" id="UP000294739"/>
    </source>
</evidence>
<dbReference type="PROSITE" id="PS50043">
    <property type="entry name" value="HTH_LUXR_2"/>
    <property type="match status" value="1"/>
</dbReference>
<organism evidence="5 6">
    <name type="scientific">Jiangella asiatica</name>
    <dbReference type="NCBI Taxonomy" id="2530372"/>
    <lineage>
        <taxon>Bacteria</taxon>
        <taxon>Bacillati</taxon>
        <taxon>Actinomycetota</taxon>
        <taxon>Actinomycetes</taxon>
        <taxon>Jiangellales</taxon>
        <taxon>Jiangellaceae</taxon>
        <taxon>Jiangella</taxon>
    </lineage>
</organism>
<dbReference type="InParanoid" id="A0A4R5CT88"/>
<dbReference type="Pfam" id="PF00196">
    <property type="entry name" value="GerE"/>
    <property type="match status" value="1"/>
</dbReference>
<dbReference type="GO" id="GO:0003677">
    <property type="term" value="F:DNA binding"/>
    <property type="evidence" value="ECO:0007669"/>
    <property type="project" value="UniProtKB-KW"/>
</dbReference>
<dbReference type="SMART" id="SM00421">
    <property type="entry name" value="HTH_LUXR"/>
    <property type="match status" value="1"/>
</dbReference>
<evidence type="ECO:0000313" key="5">
    <source>
        <dbReference type="EMBL" id="TDE00923.1"/>
    </source>
</evidence>
<dbReference type="PRINTS" id="PR00038">
    <property type="entry name" value="HTHLUXR"/>
</dbReference>
<sequence>MLSLITAGLPNRTIASRLTISPKTVRNHISNIFTKLQVADRDGAIARAREAGLADAP</sequence>
<keyword evidence="6" id="KW-1185">Reference proteome</keyword>
<dbReference type="OrthoDB" id="4865864at2"/>